<sequence length="42" mass="4753">MRAQLLATGLESELKKLSLRFTFNSIFHAQLKNINTLSSCNI</sequence>
<evidence type="ECO:0000313" key="2">
    <source>
        <dbReference type="Proteomes" id="UP000191897"/>
    </source>
</evidence>
<dbReference type="Proteomes" id="UP000191897">
    <property type="component" value="Unassembled WGS sequence"/>
</dbReference>
<accession>A0A1S7RYG5</accession>
<reference evidence="1 2" key="1">
    <citation type="submission" date="2016-01" db="EMBL/GenBank/DDBJ databases">
        <authorList>
            <person name="Oliw E.H."/>
        </authorList>
    </citation>
    <scope>NUCLEOTIDE SEQUENCE [LARGE SCALE GENOMIC DNA]</scope>
    <source>
        <strain evidence="1 2">Kerr 14</strain>
    </source>
</reference>
<evidence type="ECO:0000313" key="1">
    <source>
        <dbReference type="EMBL" id="CUX59669.1"/>
    </source>
</evidence>
<dbReference type="AlphaFoldDB" id="A0A1S7RYG5"/>
<gene>
    <name evidence="1" type="ORF">AGR4C_Lc50348</name>
</gene>
<dbReference type="EMBL" id="FBWC01000027">
    <property type="protein sequence ID" value="CUX59669.1"/>
    <property type="molecule type" value="Genomic_DNA"/>
</dbReference>
<protein>
    <submittedName>
        <fullName evidence="1">Uncharacterized protein</fullName>
    </submittedName>
</protein>
<name>A0A1S7RYG5_AGRTU</name>
<organism evidence="1 2">
    <name type="scientific">Agrobacterium tumefaciens str. Kerr 14</name>
    <dbReference type="NCBI Taxonomy" id="1183424"/>
    <lineage>
        <taxon>Bacteria</taxon>
        <taxon>Pseudomonadati</taxon>
        <taxon>Pseudomonadota</taxon>
        <taxon>Alphaproteobacteria</taxon>
        <taxon>Hyphomicrobiales</taxon>
        <taxon>Rhizobiaceae</taxon>
        <taxon>Rhizobium/Agrobacterium group</taxon>
        <taxon>Agrobacterium</taxon>
        <taxon>Agrobacterium tumefaciens complex</taxon>
    </lineage>
</organism>
<proteinExistence type="predicted"/>